<dbReference type="PANTHER" id="PTHR42879">
    <property type="entry name" value="3-OXOACYL-(ACYL-CARRIER-PROTEIN) REDUCTASE"/>
    <property type="match status" value="1"/>
</dbReference>
<dbReference type="Pfam" id="PF13561">
    <property type="entry name" value="adh_short_C2"/>
    <property type="match status" value="1"/>
</dbReference>
<evidence type="ECO:0000313" key="3">
    <source>
        <dbReference type="EMBL" id="SDS03924.1"/>
    </source>
</evidence>
<evidence type="ECO:0000313" key="4">
    <source>
        <dbReference type="Proteomes" id="UP000198983"/>
    </source>
</evidence>
<gene>
    <name evidence="3" type="ORF">SAMN04489717_1417</name>
</gene>
<accession>A0A1H1NYA4</accession>
<dbReference type="AlphaFoldDB" id="A0A1H1NYA4"/>
<name>A0A1H1NYA4_9ACTN</name>
<organism evidence="3 4">
    <name type="scientific">Actinopolymorpha singaporensis</name>
    <dbReference type="NCBI Taxonomy" id="117157"/>
    <lineage>
        <taxon>Bacteria</taxon>
        <taxon>Bacillati</taxon>
        <taxon>Actinomycetota</taxon>
        <taxon>Actinomycetes</taxon>
        <taxon>Propionibacteriales</taxon>
        <taxon>Actinopolymorphaceae</taxon>
        <taxon>Actinopolymorpha</taxon>
    </lineage>
</organism>
<keyword evidence="2" id="KW-0560">Oxidoreductase</keyword>
<sequence length="265" mass="26506">MTERTLDGQVAIVTGASRGIGAVTARVLAQKGASVVCSARDEVGLAAVAEDITAAGGSAIAVPTDVGDAGAVARLVTRTVEAYGRLTIAVNNAMGGGHPPTRLADVAVDDFDSALRTGLRGVFLSMKYEIPAMLASGGGAIVNMTSTAGVHPIGGLAGYVSAKAGVIGLTRSAALDYAEAGVRVNALAPGPTATERLRAADPKSMRRITDSVPMRRMGAAEEVAAAVVWLCSPAAAFVTGTVLPVDGGMLAGAAPFGRPAPEREA</sequence>
<dbReference type="PRINTS" id="PR00081">
    <property type="entry name" value="GDHRDH"/>
</dbReference>
<dbReference type="InterPro" id="IPR050259">
    <property type="entry name" value="SDR"/>
</dbReference>
<evidence type="ECO:0000256" key="2">
    <source>
        <dbReference type="ARBA" id="ARBA00023002"/>
    </source>
</evidence>
<dbReference type="PRINTS" id="PR00080">
    <property type="entry name" value="SDRFAMILY"/>
</dbReference>
<proteinExistence type="inferred from homology"/>
<dbReference type="CDD" id="cd05233">
    <property type="entry name" value="SDR_c"/>
    <property type="match status" value="1"/>
</dbReference>
<dbReference type="InterPro" id="IPR020904">
    <property type="entry name" value="Sc_DH/Rdtase_CS"/>
</dbReference>
<reference evidence="3 4" key="1">
    <citation type="submission" date="2016-10" db="EMBL/GenBank/DDBJ databases">
        <authorList>
            <person name="de Groot N.N."/>
        </authorList>
    </citation>
    <scope>NUCLEOTIDE SEQUENCE [LARGE SCALE GENOMIC DNA]</scope>
    <source>
        <strain evidence="3 4">DSM 22024</strain>
    </source>
</reference>
<comment type="similarity">
    <text evidence="1">Belongs to the short-chain dehydrogenases/reductases (SDR) family.</text>
</comment>
<keyword evidence="4" id="KW-1185">Reference proteome</keyword>
<dbReference type="PROSITE" id="PS00061">
    <property type="entry name" value="ADH_SHORT"/>
    <property type="match status" value="1"/>
</dbReference>
<protein>
    <submittedName>
        <fullName evidence="3">NAD(P)-dependent dehydrogenase, short-chain alcohol dehydrogenase family</fullName>
    </submittedName>
</protein>
<dbReference type="Proteomes" id="UP000198983">
    <property type="component" value="Chromosome I"/>
</dbReference>
<dbReference type="Gene3D" id="3.40.50.720">
    <property type="entry name" value="NAD(P)-binding Rossmann-like Domain"/>
    <property type="match status" value="1"/>
</dbReference>
<dbReference type="GO" id="GO:0032787">
    <property type="term" value="P:monocarboxylic acid metabolic process"/>
    <property type="evidence" value="ECO:0007669"/>
    <property type="project" value="UniProtKB-ARBA"/>
</dbReference>
<evidence type="ECO:0000256" key="1">
    <source>
        <dbReference type="ARBA" id="ARBA00006484"/>
    </source>
</evidence>
<dbReference type="InterPro" id="IPR002347">
    <property type="entry name" value="SDR_fam"/>
</dbReference>
<dbReference type="STRING" id="117157.SAMN04489717_1417"/>
<dbReference type="GO" id="GO:0016491">
    <property type="term" value="F:oxidoreductase activity"/>
    <property type="evidence" value="ECO:0007669"/>
    <property type="project" value="UniProtKB-KW"/>
</dbReference>
<dbReference type="RefSeq" id="WP_092651717.1">
    <property type="nucleotide sequence ID" value="NZ_LT629732.1"/>
</dbReference>
<dbReference type="OrthoDB" id="5290708at2"/>
<dbReference type="SUPFAM" id="SSF51735">
    <property type="entry name" value="NAD(P)-binding Rossmann-fold domains"/>
    <property type="match status" value="1"/>
</dbReference>
<dbReference type="EMBL" id="LT629732">
    <property type="protein sequence ID" value="SDS03924.1"/>
    <property type="molecule type" value="Genomic_DNA"/>
</dbReference>
<dbReference type="InterPro" id="IPR036291">
    <property type="entry name" value="NAD(P)-bd_dom_sf"/>
</dbReference>
<dbReference type="FunFam" id="3.40.50.720:FF:000084">
    <property type="entry name" value="Short-chain dehydrogenase reductase"/>
    <property type="match status" value="1"/>
</dbReference>